<feature type="domain" description="AB hydrolase-1" evidence="2">
    <location>
        <begin position="28"/>
        <end position="224"/>
    </location>
</feature>
<dbReference type="InterPro" id="IPR000073">
    <property type="entry name" value="AB_hydrolase_1"/>
</dbReference>
<evidence type="ECO:0000313" key="3">
    <source>
        <dbReference type="EMBL" id="MBN2964123.1"/>
    </source>
</evidence>
<reference evidence="3 4" key="3">
    <citation type="submission" date="2021-02" db="EMBL/GenBank/DDBJ databases">
        <authorList>
            <person name="Merkel A.Y."/>
        </authorList>
    </citation>
    <scope>NUCLEOTIDE SEQUENCE [LARGE SCALE GENOMIC DNA]</scope>
    <source>
        <strain evidence="3 4">T05b</strain>
    </source>
</reference>
<dbReference type="PANTHER" id="PTHR43798:SF31">
    <property type="entry name" value="AB HYDROLASE SUPERFAMILY PROTEIN YCLE"/>
    <property type="match status" value="1"/>
</dbReference>
<dbReference type="GO" id="GO:0016787">
    <property type="term" value="F:hydrolase activity"/>
    <property type="evidence" value="ECO:0007669"/>
    <property type="project" value="UniProtKB-KW"/>
</dbReference>
<keyword evidence="4" id="KW-1185">Reference proteome</keyword>
<dbReference type="Pfam" id="PF12697">
    <property type="entry name" value="Abhydrolase_6"/>
    <property type="match status" value="1"/>
</dbReference>
<dbReference type="EMBL" id="JAFHKK010000008">
    <property type="protein sequence ID" value="MBN2964123.1"/>
    <property type="molecule type" value="Genomic_DNA"/>
</dbReference>
<keyword evidence="1 3" id="KW-0378">Hydrolase</keyword>
<reference evidence="3 4" key="1">
    <citation type="submission" date="2021-02" db="EMBL/GenBank/DDBJ databases">
        <title>Sulfurospirillum tamanensis sp. nov.</title>
        <authorList>
            <person name="Frolova A."/>
            <person name="Merkel A."/>
            <person name="Slobodkin A."/>
        </authorList>
    </citation>
    <scope>NUCLEOTIDE SEQUENCE [LARGE SCALE GENOMIC DNA]</scope>
    <source>
        <strain evidence="3 4">T05b</strain>
    </source>
</reference>
<proteinExistence type="predicted"/>
<reference evidence="4" key="2">
    <citation type="submission" date="2021-02" db="EMBL/GenBank/DDBJ databases">
        <title>Sulfurospirillum tamanensis sp. nov.</title>
        <authorList>
            <person name="Merkel A.Y."/>
        </authorList>
    </citation>
    <scope>NUCLEOTIDE SEQUENCE [LARGE SCALE GENOMIC DNA]</scope>
    <source>
        <strain evidence="4">T05b</strain>
    </source>
</reference>
<dbReference type="InterPro" id="IPR050266">
    <property type="entry name" value="AB_hydrolase_sf"/>
</dbReference>
<evidence type="ECO:0000259" key="2">
    <source>
        <dbReference type="Pfam" id="PF12697"/>
    </source>
</evidence>
<dbReference type="RefSeq" id="WP_205458674.1">
    <property type="nucleotide sequence ID" value="NZ_JAFHKK010000008.1"/>
</dbReference>
<dbReference type="Gene3D" id="3.40.50.1820">
    <property type="entry name" value="alpha/beta hydrolase"/>
    <property type="match status" value="1"/>
</dbReference>
<protein>
    <submittedName>
        <fullName evidence="3">Alpha/beta hydrolase</fullName>
    </submittedName>
</protein>
<name>A0ABS2WR82_9BACT</name>
<accession>A0ABS2WR82</accession>
<dbReference type="SUPFAM" id="SSF53474">
    <property type="entry name" value="alpha/beta-Hydrolases"/>
    <property type="match status" value="1"/>
</dbReference>
<comment type="caution">
    <text evidence="3">The sequence shown here is derived from an EMBL/GenBank/DDBJ whole genome shotgun (WGS) entry which is preliminary data.</text>
</comment>
<dbReference type="PANTHER" id="PTHR43798">
    <property type="entry name" value="MONOACYLGLYCEROL LIPASE"/>
    <property type="match status" value="1"/>
</dbReference>
<organism evidence="3 4">
    <name type="scientific">Sulfurospirillum tamanense</name>
    <dbReference type="NCBI Taxonomy" id="2813362"/>
    <lineage>
        <taxon>Bacteria</taxon>
        <taxon>Pseudomonadati</taxon>
        <taxon>Campylobacterota</taxon>
        <taxon>Epsilonproteobacteria</taxon>
        <taxon>Campylobacterales</taxon>
        <taxon>Sulfurospirillaceae</taxon>
        <taxon>Sulfurospirillum</taxon>
    </lineage>
</organism>
<evidence type="ECO:0000313" key="4">
    <source>
        <dbReference type="Proteomes" id="UP000703590"/>
    </source>
</evidence>
<evidence type="ECO:0000256" key="1">
    <source>
        <dbReference type="ARBA" id="ARBA00022801"/>
    </source>
</evidence>
<dbReference type="Proteomes" id="UP000703590">
    <property type="component" value="Unassembled WGS sequence"/>
</dbReference>
<gene>
    <name evidence="3" type="ORF">JWV37_04980</name>
</gene>
<sequence>MAKRALHVNGVDYEIGYEILHPEQAQTIVFLHGWGANKEIMKKAFGGVFKEYQHLYIDLPGFGASSLHVPLVSLEYAAVVRAFLEALHVTPEIMVGHSFGGKVATLLNPSTLVLLSSAGIVPPKPLGVRVKIALFKFLKRLGFGRFYRLFATKDVQGMAPVMYETLKKVVNEDMREVFAAYKGRALVCWGEEDKTTPLQSGEEIARLIPNATFYPLQGDHFFFILHGARIERALKEA</sequence>
<dbReference type="InterPro" id="IPR029058">
    <property type="entry name" value="AB_hydrolase_fold"/>
</dbReference>